<dbReference type="EMBL" id="UINC01141871">
    <property type="protein sequence ID" value="SVD29869.1"/>
    <property type="molecule type" value="Genomic_DNA"/>
</dbReference>
<sequence>LATARGTDKGKGFEYQATYMRYYEVGDSILLQGQAVVLHKGAKLEAAEMVFRRKLDQVEARAALDSSGRIVGHPVLRKGDETLRGERILYNLESEQGTILSGRIYRDKGFFAGNIIQTRTAEEFHVHRGSYTTCDKDHPHFDFYSPRIKVLAGDIAVARPVYFRIARRRLFWIPFYVFSLREDRQSGILTPSFGNRPLNFGASQSEWELRNLGYYLAPNDYWDLSLATDLRQRSGWLGRARFNYALRYRFKGRINAQLENRQQGRSASRNWRVKFNHSQELGRDASLRAAGNFQS</sequence>
<accession>A0A382U6D2</accession>
<feature type="domain" description="LPS-assembly protein LptD central" evidence="1">
    <location>
        <begin position="157"/>
        <end position="295"/>
    </location>
</feature>
<dbReference type="AlphaFoldDB" id="A0A382U6D2"/>
<reference evidence="2" key="1">
    <citation type="submission" date="2018-05" db="EMBL/GenBank/DDBJ databases">
        <authorList>
            <person name="Lanie J.A."/>
            <person name="Ng W.-L."/>
            <person name="Kazmierczak K.M."/>
            <person name="Andrzejewski T.M."/>
            <person name="Davidsen T.M."/>
            <person name="Wayne K.J."/>
            <person name="Tettelin H."/>
            <person name="Glass J.I."/>
            <person name="Rusch D."/>
            <person name="Podicherti R."/>
            <person name="Tsui H.-C.T."/>
            <person name="Winkler M.E."/>
        </authorList>
    </citation>
    <scope>NUCLEOTIDE SEQUENCE</scope>
</reference>
<proteinExistence type="predicted"/>
<feature type="non-terminal residue" evidence="2">
    <location>
        <position position="1"/>
    </location>
</feature>
<dbReference type="GO" id="GO:0009279">
    <property type="term" value="C:cell outer membrane"/>
    <property type="evidence" value="ECO:0007669"/>
    <property type="project" value="TreeGrafter"/>
</dbReference>
<dbReference type="PANTHER" id="PTHR30189">
    <property type="entry name" value="LPS-ASSEMBLY PROTEIN"/>
    <property type="match status" value="1"/>
</dbReference>
<dbReference type="PANTHER" id="PTHR30189:SF1">
    <property type="entry name" value="LPS-ASSEMBLY PROTEIN LPTD"/>
    <property type="match status" value="1"/>
</dbReference>
<dbReference type="InterPro" id="IPR050218">
    <property type="entry name" value="LptD"/>
</dbReference>
<protein>
    <recommendedName>
        <fullName evidence="1">LPS-assembly protein LptD central domain-containing protein</fullName>
    </recommendedName>
</protein>
<evidence type="ECO:0000313" key="2">
    <source>
        <dbReference type="EMBL" id="SVD29869.1"/>
    </source>
</evidence>
<feature type="non-terminal residue" evidence="2">
    <location>
        <position position="295"/>
    </location>
</feature>
<gene>
    <name evidence="2" type="ORF">METZ01_LOCUS382723</name>
</gene>
<dbReference type="InterPro" id="IPR045659">
    <property type="entry name" value="LptD_2"/>
</dbReference>
<dbReference type="GO" id="GO:1990351">
    <property type="term" value="C:transporter complex"/>
    <property type="evidence" value="ECO:0007669"/>
    <property type="project" value="TreeGrafter"/>
</dbReference>
<dbReference type="Pfam" id="PF19838">
    <property type="entry name" value="LptD_2"/>
    <property type="match status" value="1"/>
</dbReference>
<name>A0A382U6D2_9ZZZZ</name>
<organism evidence="2">
    <name type="scientific">marine metagenome</name>
    <dbReference type="NCBI Taxonomy" id="408172"/>
    <lineage>
        <taxon>unclassified sequences</taxon>
        <taxon>metagenomes</taxon>
        <taxon>ecological metagenomes</taxon>
    </lineage>
</organism>
<evidence type="ECO:0000259" key="1">
    <source>
        <dbReference type="Pfam" id="PF19838"/>
    </source>
</evidence>